<feature type="compositionally biased region" description="Basic and acidic residues" evidence="1">
    <location>
        <begin position="46"/>
        <end position="58"/>
    </location>
</feature>
<dbReference type="STRING" id="76731.RD2015_1634"/>
<dbReference type="PATRIC" id="fig|76731.3.peg.1674"/>
<proteinExistence type="predicted"/>
<dbReference type="OrthoDB" id="329419at2"/>
<evidence type="ECO:0000256" key="1">
    <source>
        <dbReference type="SAM" id="MobiDB-lite"/>
    </source>
</evidence>
<gene>
    <name evidence="2" type="ORF">RD2015_1634</name>
</gene>
<dbReference type="Proteomes" id="UP000060699">
    <property type="component" value="Chromosome"/>
</dbReference>
<evidence type="ECO:0000313" key="3">
    <source>
        <dbReference type="Proteomes" id="UP000060699"/>
    </source>
</evidence>
<organism evidence="2 3">
    <name type="scientific">Roseateles depolymerans</name>
    <dbReference type="NCBI Taxonomy" id="76731"/>
    <lineage>
        <taxon>Bacteria</taxon>
        <taxon>Pseudomonadati</taxon>
        <taxon>Pseudomonadota</taxon>
        <taxon>Betaproteobacteria</taxon>
        <taxon>Burkholderiales</taxon>
        <taxon>Sphaerotilaceae</taxon>
        <taxon>Roseateles</taxon>
    </lineage>
</organism>
<accession>A0A0U3LMH7</accession>
<sequence length="153" mass="16828">MPNYKDDGKLWVLVADEGVARLLRLPEEGGDLEDVTTLTDAAAHADKADLRRDAEGRRGNSTTSSAGVDELHKEAMDFSTRVARTLDDGYNNGDFTQLRIVAAPRFLGLLRKSLSANVSKLVIDETNVDVVHESLGALTTRLFPERDFSQRKA</sequence>
<evidence type="ECO:0000313" key="2">
    <source>
        <dbReference type="EMBL" id="ALV06119.1"/>
    </source>
</evidence>
<dbReference type="Pfam" id="PF10116">
    <property type="entry name" value="Host_attach"/>
    <property type="match status" value="1"/>
</dbReference>
<dbReference type="InterPro" id="IPR019291">
    <property type="entry name" value="Host_attachment_protein"/>
</dbReference>
<feature type="region of interest" description="Disordered" evidence="1">
    <location>
        <begin position="46"/>
        <end position="70"/>
    </location>
</feature>
<dbReference type="AlphaFoldDB" id="A0A0U3LMH7"/>
<keyword evidence="3" id="KW-1185">Reference proteome</keyword>
<reference evidence="2 3" key="1">
    <citation type="submission" date="2015-12" db="EMBL/GenBank/DDBJ databases">
        <title>Complete genome of Roseateles depolymerans KCTC 42856.</title>
        <authorList>
            <person name="Kim K.M."/>
        </authorList>
    </citation>
    <scope>NUCLEOTIDE SEQUENCE [LARGE SCALE GENOMIC DNA]</scope>
    <source>
        <strain evidence="2 3">KCTC 42856</strain>
    </source>
</reference>
<dbReference type="EMBL" id="CP013729">
    <property type="protein sequence ID" value="ALV06119.1"/>
    <property type="molecule type" value="Genomic_DNA"/>
</dbReference>
<protein>
    <submittedName>
        <fullName evidence="2">Host attachment protein</fullName>
    </submittedName>
</protein>
<dbReference type="KEGG" id="rdp:RD2015_1634"/>
<dbReference type="RefSeq" id="WP_058934460.1">
    <property type="nucleotide sequence ID" value="NZ_CP013729.1"/>
</dbReference>
<name>A0A0U3LMH7_9BURK</name>